<evidence type="ECO:0000256" key="1">
    <source>
        <dbReference type="ARBA" id="ARBA00022741"/>
    </source>
</evidence>
<protein>
    <submittedName>
        <fullName evidence="4">Transcriptional regulator</fullName>
    </submittedName>
</protein>
<dbReference type="Pfam" id="PF13191">
    <property type="entry name" value="AAA_16"/>
    <property type="match status" value="1"/>
</dbReference>
<comment type="caution">
    <text evidence="4">The sequence shown here is derived from an EMBL/GenBank/DDBJ whole genome shotgun (WGS) entry which is preliminary data.</text>
</comment>
<dbReference type="EMBL" id="BOMI01000028">
    <property type="protein sequence ID" value="GID73111.1"/>
    <property type="molecule type" value="Genomic_DNA"/>
</dbReference>
<dbReference type="Gene3D" id="1.10.10.10">
    <property type="entry name" value="Winged helix-like DNA-binding domain superfamily/Winged helix DNA-binding domain"/>
    <property type="match status" value="1"/>
</dbReference>
<organism evidence="4 5">
    <name type="scientific">Paractinoplanes deccanensis</name>
    <dbReference type="NCBI Taxonomy" id="113561"/>
    <lineage>
        <taxon>Bacteria</taxon>
        <taxon>Bacillati</taxon>
        <taxon>Actinomycetota</taxon>
        <taxon>Actinomycetes</taxon>
        <taxon>Micromonosporales</taxon>
        <taxon>Micromonosporaceae</taxon>
        <taxon>Paractinoplanes</taxon>
    </lineage>
</organism>
<dbReference type="SUPFAM" id="SSF46894">
    <property type="entry name" value="C-terminal effector domain of the bipartite response regulators"/>
    <property type="match status" value="1"/>
</dbReference>
<dbReference type="SUPFAM" id="SSF48452">
    <property type="entry name" value="TPR-like"/>
    <property type="match status" value="1"/>
</dbReference>
<reference evidence="4 5" key="1">
    <citation type="submission" date="2021-01" db="EMBL/GenBank/DDBJ databases">
        <title>Whole genome shotgun sequence of Actinoplanes deccanensis NBRC 13994.</title>
        <authorList>
            <person name="Komaki H."/>
            <person name="Tamura T."/>
        </authorList>
    </citation>
    <scope>NUCLEOTIDE SEQUENCE [LARGE SCALE GENOMIC DNA]</scope>
    <source>
        <strain evidence="4 5">NBRC 13994</strain>
    </source>
</reference>
<dbReference type="InterPro" id="IPR041664">
    <property type="entry name" value="AAA_16"/>
</dbReference>
<evidence type="ECO:0000256" key="2">
    <source>
        <dbReference type="ARBA" id="ARBA00022840"/>
    </source>
</evidence>
<feature type="domain" description="HTH luxR-type" evidence="3">
    <location>
        <begin position="826"/>
        <end position="891"/>
    </location>
</feature>
<dbReference type="RefSeq" id="WP_203761035.1">
    <property type="nucleotide sequence ID" value="NZ_BAAABO010000029.1"/>
</dbReference>
<keyword evidence="2" id="KW-0067">ATP-binding</keyword>
<accession>A0ABQ3XZD8</accession>
<dbReference type="Pfam" id="PF00196">
    <property type="entry name" value="GerE"/>
    <property type="match status" value="1"/>
</dbReference>
<evidence type="ECO:0000313" key="5">
    <source>
        <dbReference type="Proteomes" id="UP000609879"/>
    </source>
</evidence>
<dbReference type="Proteomes" id="UP000609879">
    <property type="component" value="Unassembled WGS sequence"/>
</dbReference>
<dbReference type="InterPro" id="IPR011990">
    <property type="entry name" value="TPR-like_helical_dom_sf"/>
</dbReference>
<gene>
    <name evidence="4" type="ORF">Ade02nite_17520</name>
</gene>
<evidence type="ECO:0000259" key="3">
    <source>
        <dbReference type="PROSITE" id="PS50043"/>
    </source>
</evidence>
<sequence>MIATPSPSGLVNRTDERARLTTIIERAPSGGTALLVEGDAGIGKTALARVTEAHARRLGFRVLTARGVQGTAPAGFGALHEMLHPILDGAASLPPRQRSALLVAFGAEDGPSADRMLISLATLSLLEESAAGRPLLVIVEDLHWLDRSSAEVVAFLARRLRPAPVVLLALTRTGGYPDDWSGSFPEVLPLAPLSAEHSAELLDRVAPGLGPRSRQRVLGACAGNPLALRELPAALRDHDLRGSGRLPLTERLERAFLSEVARLPEGARRVLGLAAAGEDATVEELVAAMGVLGLDRADLDRVEHTGLLRVTNGRLAFRHPLLGEAVLGASSSVARAQAHRALARVSADPTRVAWHRASATYGWDEDVAVALDEAARAAQRQGAHHEAMVAYRRAAELSPEPGRRVHRLAEAAEAARRAGLTAESAALLREAAPLAEAPAVVRALARTEWLLSMTSNVPGRGARELVWLAESGSDRPVEILLWAATKAYILEDPHDVREEVRAALELAPAAERDELLRQIGLALLDPRHGLSALHAELSAVLARLLDEQAEIVNVLAFAAETTQDFATAERCWTAAVDFHHESGRLSDEAVTLCGRGTMRLAAGAITDGLADSGQALRLSLDFDLPVVGAIAAATVALAHALQGDNAGAATALDQARRLLGAESFARVQAMTAWAEGVLALNEDRPADALTALEATAVNGPVHLWAGTDLVEAAVRAHKPEAARRWLAQAGQPPFPDRLAHTVERTKALLTPDARAHFEAAVDHGRRAGVPLDLGRTRLAYGEWLHRTHARAEAHHQLTEAATLLHAAGATRWAAIAETKIGVAHPHPDGGHRLTPQELQVARLAAANLTNREIADRVYIAPQAVADHLTRAFRKLGVTERAGLAPALDAQTGRAGSA</sequence>
<name>A0ABQ3XZD8_9ACTN</name>
<dbReference type="Gene3D" id="1.25.40.10">
    <property type="entry name" value="Tetratricopeptide repeat domain"/>
    <property type="match status" value="1"/>
</dbReference>
<dbReference type="PANTHER" id="PTHR16305">
    <property type="entry name" value="TESTICULAR SOLUBLE ADENYLYL CYCLASE"/>
    <property type="match status" value="1"/>
</dbReference>
<dbReference type="SUPFAM" id="SSF52540">
    <property type="entry name" value="P-loop containing nucleoside triphosphate hydrolases"/>
    <property type="match status" value="1"/>
</dbReference>
<dbReference type="PANTHER" id="PTHR16305:SF35">
    <property type="entry name" value="TRANSCRIPTIONAL ACTIVATOR DOMAIN"/>
    <property type="match status" value="1"/>
</dbReference>
<dbReference type="InterPro" id="IPR036388">
    <property type="entry name" value="WH-like_DNA-bd_sf"/>
</dbReference>
<dbReference type="PROSITE" id="PS50043">
    <property type="entry name" value="HTH_LUXR_2"/>
    <property type="match status" value="1"/>
</dbReference>
<dbReference type="InterPro" id="IPR027417">
    <property type="entry name" value="P-loop_NTPase"/>
</dbReference>
<dbReference type="SMART" id="SM00421">
    <property type="entry name" value="HTH_LUXR"/>
    <property type="match status" value="1"/>
</dbReference>
<dbReference type="InterPro" id="IPR000792">
    <property type="entry name" value="Tscrpt_reg_LuxR_C"/>
</dbReference>
<dbReference type="CDD" id="cd06170">
    <property type="entry name" value="LuxR_C_like"/>
    <property type="match status" value="1"/>
</dbReference>
<keyword evidence="1" id="KW-0547">Nucleotide-binding</keyword>
<dbReference type="InterPro" id="IPR016032">
    <property type="entry name" value="Sig_transdc_resp-reg_C-effctor"/>
</dbReference>
<proteinExistence type="predicted"/>
<keyword evidence="5" id="KW-1185">Reference proteome</keyword>
<evidence type="ECO:0000313" key="4">
    <source>
        <dbReference type="EMBL" id="GID73111.1"/>
    </source>
</evidence>